<keyword evidence="2" id="KW-0808">Transferase</keyword>
<gene>
    <name evidence="2" type="ORF">DESUT3_05170</name>
</gene>
<keyword evidence="2" id="KW-0489">Methyltransferase</keyword>
<reference evidence="2 3" key="2">
    <citation type="journal article" date="2021" name="Int. J. Syst. Evol. Microbiol.">
        <title>Isolation and Polyphasic Characterization of Desulfuromonas versatilis sp. Nov., an Electrogenic Bacteria Capable of Versatile Metabolism Isolated from a Graphene Oxide-Reducing Enrichment Culture.</title>
        <authorList>
            <person name="Xie L."/>
            <person name="Yoshida N."/>
            <person name="Ishii S."/>
            <person name="Meng L."/>
        </authorList>
    </citation>
    <scope>NUCLEOTIDE SEQUENCE [LARGE SCALE GENOMIC DNA]</scope>
    <source>
        <strain evidence="2 3">NIT-T3</strain>
    </source>
</reference>
<dbReference type="Proteomes" id="UP001319827">
    <property type="component" value="Chromosome"/>
</dbReference>
<dbReference type="PANTHER" id="PTHR45180:SF1">
    <property type="entry name" value="OS01G0307686 PROTEIN"/>
    <property type="match status" value="1"/>
</dbReference>
<dbReference type="SUPFAM" id="SSF53335">
    <property type="entry name" value="S-adenosyl-L-methionine-dependent methyltransferases"/>
    <property type="match status" value="1"/>
</dbReference>
<dbReference type="InterPro" id="IPR013216">
    <property type="entry name" value="Methyltransf_11"/>
</dbReference>
<name>A0ABM9SDK2_9BACT</name>
<dbReference type="GO" id="GO:0032259">
    <property type="term" value="P:methylation"/>
    <property type="evidence" value="ECO:0007669"/>
    <property type="project" value="UniProtKB-KW"/>
</dbReference>
<dbReference type="RefSeq" id="WP_221250920.1">
    <property type="nucleotide sequence ID" value="NZ_AP024355.1"/>
</dbReference>
<feature type="domain" description="Methyltransferase type 11" evidence="1">
    <location>
        <begin position="41"/>
        <end position="128"/>
    </location>
</feature>
<dbReference type="PANTHER" id="PTHR45180">
    <property type="entry name" value="OS01G0307686 PROTEIN"/>
    <property type="match status" value="1"/>
</dbReference>
<evidence type="ECO:0000313" key="3">
    <source>
        <dbReference type="Proteomes" id="UP001319827"/>
    </source>
</evidence>
<dbReference type="Pfam" id="PF08241">
    <property type="entry name" value="Methyltransf_11"/>
    <property type="match status" value="1"/>
</dbReference>
<accession>A0ABM9SDK2</accession>
<organism evidence="2 3">
    <name type="scientific">Desulfuromonas versatilis</name>
    <dbReference type="NCBI Taxonomy" id="2802975"/>
    <lineage>
        <taxon>Bacteria</taxon>
        <taxon>Pseudomonadati</taxon>
        <taxon>Thermodesulfobacteriota</taxon>
        <taxon>Desulfuromonadia</taxon>
        <taxon>Desulfuromonadales</taxon>
        <taxon>Desulfuromonadaceae</taxon>
        <taxon>Desulfuromonas</taxon>
    </lineage>
</organism>
<dbReference type="CDD" id="cd02440">
    <property type="entry name" value="AdoMet_MTases"/>
    <property type="match status" value="1"/>
</dbReference>
<dbReference type="GO" id="GO:0008168">
    <property type="term" value="F:methyltransferase activity"/>
    <property type="evidence" value="ECO:0007669"/>
    <property type="project" value="UniProtKB-KW"/>
</dbReference>
<reference evidence="2 3" key="1">
    <citation type="journal article" date="2016" name="C (Basel)">
        <title>Selective Growth of and Electricity Production by Marine Exoelectrogenic Bacteria in Self-Aggregated Hydrogel of Microbially Reduced Graphene Oxide.</title>
        <authorList>
            <person name="Yoshida N."/>
            <person name="Goto Y."/>
            <person name="Miyata Y."/>
        </authorList>
    </citation>
    <scope>NUCLEOTIDE SEQUENCE [LARGE SCALE GENOMIC DNA]</scope>
    <source>
        <strain evidence="2 3">NIT-T3</strain>
    </source>
</reference>
<proteinExistence type="predicted"/>
<dbReference type="InterPro" id="IPR029063">
    <property type="entry name" value="SAM-dependent_MTases_sf"/>
</dbReference>
<evidence type="ECO:0000259" key="1">
    <source>
        <dbReference type="Pfam" id="PF08241"/>
    </source>
</evidence>
<keyword evidence="3" id="KW-1185">Reference proteome</keyword>
<dbReference type="EMBL" id="AP024355">
    <property type="protein sequence ID" value="BCR03448.1"/>
    <property type="molecule type" value="Genomic_DNA"/>
</dbReference>
<sequence length="251" mass="28162">MAFKDHFSAQAGHYSKFRPHYPRTLFEFLASLAPARSRAWDCGTGSGQAAIGLAEFFSEVIATDASEKQIANAHTHPGVRYRVAPAEASGLETASVDLVTVAQALHWFDLDKFYAEVRRVLRSGGILAAWTYDLFGITPQVDAVVHHYYREIVGPYWPTERKWVEQQYRTIPFPFEERPAPTFNLTAEWELTDLLGMLRTWSATRICLETTGSDPVLLIEESLARAWGEPTTSRSVVWPLSLRVGEVFPGG</sequence>
<dbReference type="Gene3D" id="3.40.50.150">
    <property type="entry name" value="Vaccinia Virus protein VP39"/>
    <property type="match status" value="1"/>
</dbReference>
<evidence type="ECO:0000313" key="2">
    <source>
        <dbReference type="EMBL" id="BCR03448.1"/>
    </source>
</evidence>
<protein>
    <submittedName>
        <fullName evidence="2">Methyltransferase</fullName>
    </submittedName>
</protein>